<dbReference type="NCBIfam" id="TIGR03440">
    <property type="entry name" value="egtB_TIGR03440"/>
    <property type="match status" value="1"/>
</dbReference>
<keyword evidence="1" id="KW-0560">Oxidoreductase</keyword>
<accession>A0A316FEI9</accession>
<organism evidence="6 7">
    <name type="scientific">Pleionea mediterranea</name>
    <dbReference type="NCBI Taxonomy" id="523701"/>
    <lineage>
        <taxon>Bacteria</taxon>
        <taxon>Pseudomonadati</taxon>
        <taxon>Pseudomonadota</taxon>
        <taxon>Gammaproteobacteria</taxon>
        <taxon>Oceanospirillales</taxon>
        <taxon>Pleioneaceae</taxon>
        <taxon>Pleionea</taxon>
    </lineage>
</organism>
<dbReference type="GO" id="GO:0052699">
    <property type="term" value="P:ergothioneine biosynthetic process"/>
    <property type="evidence" value="ECO:0007669"/>
    <property type="project" value="InterPro"/>
</dbReference>
<comment type="caution">
    <text evidence="6">The sequence shown here is derived from an EMBL/GenBank/DDBJ whole genome shotgun (WGS) entry which is preliminary data.</text>
</comment>
<dbReference type="InterPro" id="IPR051043">
    <property type="entry name" value="Sulfatase_Mod_Factor_Kinase"/>
</dbReference>
<keyword evidence="7" id="KW-1185">Reference proteome</keyword>
<dbReference type="PANTHER" id="PTHR23150:SF36">
    <property type="entry name" value="HERCYNINE OXYGENASE"/>
    <property type="match status" value="1"/>
</dbReference>
<dbReference type="Pfam" id="PF12867">
    <property type="entry name" value="DinB_2"/>
    <property type="match status" value="1"/>
</dbReference>
<reference evidence="6 7" key="1">
    <citation type="submission" date="2018-05" db="EMBL/GenBank/DDBJ databases">
        <title>Genomic Encyclopedia of Type Strains, Phase IV (KMG-IV): sequencing the most valuable type-strain genomes for metagenomic binning, comparative biology and taxonomic classification.</title>
        <authorList>
            <person name="Goeker M."/>
        </authorList>
    </citation>
    <scope>NUCLEOTIDE SEQUENCE [LARGE SCALE GENOMIC DNA]</scope>
    <source>
        <strain evidence="6 7">DSM 25350</strain>
    </source>
</reference>
<dbReference type="EMBL" id="QGGU01000011">
    <property type="protein sequence ID" value="PWK47284.1"/>
    <property type="molecule type" value="Genomic_DNA"/>
</dbReference>
<protein>
    <submittedName>
        <fullName evidence="6">Ergothioneine biosynthesis protein EgtB</fullName>
    </submittedName>
</protein>
<sequence length="430" mass="50391">MTNTIAAKFKQQLMQRFQQSRQLSEDLCQPLETEDYGLQAVAETSPAKWHIAHTSWFYETFLLKPFLNNFKPFHDQYEHLFNSYYNAIGQPFLRPKRGLLSRPTVKQVYQYRQTVSQQVLTLLDQSSFEQREPDEQKTIIDRIELGIQHEKQHQELFLTDLKYNFFQNPLYPAYRQPSATERFSPQSVIKPDAIKWQSIEAGVYQCGQSSEGFGFDNERPAHNQYLETSQLASRPITNGEYLQFIADKGYTNSILWLSDGWSWLQQNNVSHPLYWVELKDGWYEFTLFGLQPLLEHAPVCHINYYEADAFARWAGNRLATEFEWEVYASQRINELNTDFAEPPLHPSINAPDDSGIFHQTWQWTQSSYAQYPGFQPNEGAVGEYNGKFMCNQMVLRGGSCLSPSQHIRHTYRNFFYPTDRWQMSGLRLAK</sequence>
<dbReference type="InterPro" id="IPR024775">
    <property type="entry name" value="DinB-like"/>
</dbReference>
<feature type="domain" description="Sulfatase-modifying factor enzyme-like" evidence="4">
    <location>
        <begin position="198"/>
        <end position="328"/>
    </location>
</feature>
<dbReference type="AlphaFoldDB" id="A0A316FEI9"/>
<keyword evidence="2" id="KW-0408">Iron</keyword>
<dbReference type="OrthoDB" id="9768004at2"/>
<comment type="pathway">
    <text evidence="3">Amino-acid biosynthesis; ergothioneine biosynthesis.</text>
</comment>
<evidence type="ECO:0000259" key="4">
    <source>
        <dbReference type="Pfam" id="PF03781"/>
    </source>
</evidence>
<evidence type="ECO:0000256" key="2">
    <source>
        <dbReference type="ARBA" id="ARBA00023004"/>
    </source>
</evidence>
<dbReference type="InterPro" id="IPR016187">
    <property type="entry name" value="CTDL_fold"/>
</dbReference>
<dbReference type="InterPro" id="IPR005532">
    <property type="entry name" value="SUMF_dom"/>
</dbReference>
<proteinExistence type="predicted"/>
<dbReference type="InterPro" id="IPR042095">
    <property type="entry name" value="SUMF_sf"/>
</dbReference>
<dbReference type="RefSeq" id="WP_109764538.1">
    <property type="nucleotide sequence ID" value="NZ_QGGU01000011.1"/>
</dbReference>
<feature type="domain" description="DinB-like" evidence="5">
    <location>
        <begin position="17"/>
        <end position="155"/>
    </location>
</feature>
<dbReference type="InterPro" id="IPR017806">
    <property type="entry name" value="EgtB"/>
</dbReference>
<dbReference type="PANTHER" id="PTHR23150">
    <property type="entry name" value="SULFATASE MODIFYING FACTOR 1, 2"/>
    <property type="match status" value="1"/>
</dbReference>
<dbReference type="Gene3D" id="3.90.1580.10">
    <property type="entry name" value="paralog of FGE (formylglycine-generating enzyme)"/>
    <property type="match status" value="2"/>
</dbReference>
<dbReference type="Pfam" id="PF03781">
    <property type="entry name" value="FGE-sulfatase"/>
    <property type="match status" value="1"/>
</dbReference>
<dbReference type="SUPFAM" id="SSF56436">
    <property type="entry name" value="C-type lectin-like"/>
    <property type="match status" value="1"/>
</dbReference>
<evidence type="ECO:0000256" key="1">
    <source>
        <dbReference type="ARBA" id="ARBA00023002"/>
    </source>
</evidence>
<evidence type="ECO:0000259" key="5">
    <source>
        <dbReference type="Pfam" id="PF12867"/>
    </source>
</evidence>
<dbReference type="Proteomes" id="UP000245790">
    <property type="component" value="Unassembled WGS sequence"/>
</dbReference>
<evidence type="ECO:0000256" key="3">
    <source>
        <dbReference type="ARBA" id="ARBA00037882"/>
    </source>
</evidence>
<name>A0A316FEI9_9GAMM</name>
<evidence type="ECO:0000313" key="6">
    <source>
        <dbReference type="EMBL" id="PWK47284.1"/>
    </source>
</evidence>
<gene>
    <name evidence="6" type="ORF">C8D97_11129</name>
</gene>
<evidence type="ECO:0000313" key="7">
    <source>
        <dbReference type="Proteomes" id="UP000245790"/>
    </source>
</evidence>